<dbReference type="EMBL" id="KN882062">
    <property type="protein sequence ID" value="KIY45051.1"/>
    <property type="molecule type" value="Genomic_DNA"/>
</dbReference>
<feature type="compositionally biased region" description="Low complexity" evidence="1">
    <location>
        <begin position="347"/>
        <end position="362"/>
    </location>
</feature>
<proteinExistence type="predicted"/>
<accession>A0A0D7A566</accession>
<dbReference type="AlphaFoldDB" id="A0A0D7A566"/>
<dbReference type="Pfam" id="PF09755">
    <property type="entry name" value="DUF2046"/>
    <property type="match status" value="1"/>
</dbReference>
<feature type="compositionally biased region" description="Gly residues" evidence="1">
    <location>
        <begin position="399"/>
        <end position="409"/>
    </location>
</feature>
<dbReference type="PANTHER" id="PTHR15276">
    <property type="entry name" value="H4 D10S170 PROTEIN-RELATED"/>
    <property type="match status" value="1"/>
</dbReference>
<feature type="compositionally biased region" description="Low complexity" evidence="1">
    <location>
        <begin position="185"/>
        <end position="197"/>
    </location>
</feature>
<feature type="region of interest" description="Disordered" evidence="1">
    <location>
        <begin position="165"/>
        <end position="287"/>
    </location>
</feature>
<feature type="compositionally biased region" description="Polar residues" evidence="1">
    <location>
        <begin position="364"/>
        <end position="375"/>
    </location>
</feature>
<evidence type="ECO:0000313" key="3">
    <source>
        <dbReference type="Proteomes" id="UP000054144"/>
    </source>
</evidence>
<feature type="compositionally biased region" description="Low complexity" evidence="1">
    <location>
        <begin position="217"/>
        <end position="236"/>
    </location>
</feature>
<feature type="compositionally biased region" description="Basic and acidic residues" evidence="1">
    <location>
        <begin position="330"/>
        <end position="344"/>
    </location>
</feature>
<feature type="region of interest" description="Disordered" evidence="1">
    <location>
        <begin position="76"/>
        <end position="107"/>
    </location>
</feature>
<organism evidence="2 3">
    <name type="scientific">Fistulina hepatica ATCC 64428</name>
    <dbReference type="NCBI Taxonomy" id="1128425"/>
    <lineage>
        <taxon>Eukaryota</taxon>
        <taxon>Fungi</taxon>
        <taxon>Dikarya</taxon>
        <taxon>Basidiomycota</taxon>
        <taxon>Agaricomycotina</taxon>
        <taxon>Agaricomycetes</taxon>
        <taxon>Agaricomycetidae</taxon>
        <taxon>Agaricales</taxon>
        <taxon>Fistulinaceae</taxon>
        <taxon>Fistulina</taxon>
    </lineage>
</organism>
<gene>
    <name evidence="2" type="ORF">FISHEDRAFT_61393</name>
</gene>
<dbReference type="OrthoDB" id="78858at2759"/>
<feature type="compositionally biased region" description="Polar residues" evidence="1">
    <location>
        <begin position="237"/>
        <end position="276"/>
    </location>
</feature>
<dbReference type="PANTHER" id="PTHR15276:SF0">
    <property type="entry name" value="COILED-COIL DOMAIN-CONTAINING PROTEIN 6"/>
    <property type="match status" value="1"/>
</dbReference>
<protein>
    <submittedName>
        <fullName evidence="2">Uncharacterized protein</fullName>
    </submittedName>
</protein>
<evidence type="ECO:0000256" key="1">
    <source>
        <dbReference type="SAM" id="MobiDB-lite"/>
    </source>
</evidence>
<sequence>MSVSPPIRRRSMSSAAKQEELINAYEAEEERIINVLSRKLEQLRRDKIDLENALEVESESHVNRLTRELNALRMAQQQQQAATNGSSTVSPAESRNGTSIHDPGQPSTEVMLDAMRRENDQLRNRLTDIEKDYIRLFRLNEIYREELIEHRNRLGQPVDNLIGMSSADPYSQPLHRRASSYSNGSVSPTASTVSRPSPSVPIPRPPSLTHRPTNNISESSTPSVSSSLASPSIFSPMDTTHTSYISNNTTFTSPQSSGSYQQHPQFSTTPSRNLTYPSVPPPSLSSSFGSPTISYHMGYADHSGDTSSVVSRRSSGARRGRVAESGSLHDISRSHSQSRRESLERNGGVQQQQQQHAHAGVGRRSSQNLPSTNEVLNEHDDEEDEVFGLDRDGSPHEPQGGGAAAAGAV</sequence>
<feature type="compositionally biased region" description="Polar residues" evidence="1">
    <location>
        <begin position="83"/>
        <end position="99"/>
    </location>
</feature>
<dbReference type="Proteomes" id="UP000054144">
    <property type="component" value="Unassembled WGS sequence"/>
</dbReference>
<feature type="region of interest" description="Disordered" evidence="1">
    <location>
        <begin position="299"/>
        <end position="409"/>
    </location>
</feature>
<name>A0A0D7A566_9AGAR</name>
<keyword evidence="3" id="KW-1185">Reference proteome</keyword>
<evidence type="ECO:0000313" key="2">
    <source>
        <dbReference type="EMBL" id="KIY45051.1"/>
    </source>
</evidence>
<dbReference type="InterPro" id="IPR019152">
    <property type="entry name" value="DUF2046"/>
</dbReference>
<reference evidence="2 3" key="1">
    <citation type="journal article" date="2015" name="Fungal Genet. Biol.">
        <title>Evolution of novel wood decay mechanisms in Agaricales revealed by the genome sequences of Fistulina hepatica and Cylindrobasidium torrendii.</title>
        <authorList>
            <person name="Floudas D."/>
            <person name="Held B.W."/>
            <person name="Riley R."/>
            <person name="Nagy L.G."/>
            <person name="Koehler G."/>
            <person name="Ransdell A.S."/>
            <person name="Younus H."/>
            <person name="Chow J."/>
            <person name="Chiniquy J."/>
            <person name="Lipzen A."/>
            <person name="Tritt A."/>
            <person name="Sun H."/>
            <person name="Haridas S."/>
            <person name="LaButti K."/>
            <person name="Ohm R.A."/>
            <person name="Kues U."/>
            <person name="Blanchette R.A."/>
            <person name="Grigoriev I.V."/>
            <person name="Minto R.E."/>
            <person name="Hibbett D.S."/>
        </authorList>
    </citation>
    <scope>NUCLEOTIDE SEQUENCE [LARGE SCALE GENOMIC DNA]</scope>
    <source>
        <strain evidence="2 3">ATCC 64428</strain>
    </source>
</reference>